<gene>
    <name evidence="2" type="ORF">JDV76_10305</name>
</gene>
<comment type="caution">
    <text evidence="2">The sequence shown here is derived from an EMBL/GenBank/DDBJ whole genome shotgun (WGS) entry which is preliminary data.</text>
</comment>
<organism evidence="2 3">
    <name type="scientific">Corynebacterium marambiense</name>
    <dbReference type="NCBI Taxonomy" id="2765364"/>
    <lineage>
        <taxon>Bacteria</taxon>
        <taxon>Bacillati</taxon>
        <taxon>Actinomycetota</taxon>
        <taxon>Actinomycetes</taxon>
        <taxon>Mycobacteriales</taxon>
        <taxon>Corynebacteriaceae</taxon>
        <taxon>Corynebacterium</taxon>
    </lineage>
</organism>
<name>A0ABS0VYD3_9CORY</name>
<proteinExistence type="predicted"/>
<evidence type="ECO:0000256" key="1">
    <source>
        <dbReference type="SAM" id="MobiDB-lite"/>
    </source>
</evidence>
<dbReference type="Proteomes" id="UP000625574">
    <property type="component" value="Unassembled WGS sequence"/>
</dbReference>
<feature type="region of interest" description="Disordered" evidence="1">
    <location>
        <begin position="1"/>
        <end position="49"/>
    </location>
</feature>
<accession>A0ABS0VYD3</accession>
<feature type="compositionally biased region" description="Polar residues" evidence="1">
    <location>
        <begin position="22"/>
        <end position="33"/>
    </location>
</feature>
<protein>
    <recommendedName>
        <fullName evidence="4">DUF3558 domain-containing protein</fullName>
    </recommendedName>
</protein>
<keyword evidence="3" id="KW-1185">Reference proteome</keyword>
<evidence type="ECO:0000313" key="2">
    <source>
        <dbReference type="EMBL" id="MBI9001354.1"/>
    </source>
</evidence>
<reference evidence="2 3" key="1">
    <citation type="submission" date="2020-12" db="EMBL/GenBank/DDBJ databases">
        <title>Genome public.</title>
        <authorList>
            <person name="Sun Q."/>
        </authorList>
    </citation>
    <scope>NUCLEOTIDE SEQUENCE [LARGE SCALE GENOMIC DNA]</scope>
    <source>
        <strain evidence="2 3">CCM 8864</strain>
    </source>
</reference>
<dbReference type="EMBL" id="JAEIOT010000011">
    <property type="protein sequence ID" value="MBI9001354.1"/>
    <property type="molecule type" value="Genomic_DNA"/>
</dbReference>
<evidence type="ECO:0000313" key="3">
    <source>
        <dbReference type="Proteomes" id="UP000625574"/>
    </source>
</evidence>
<dbReference type="RefSeq" id="WP_232959236.1">
    <property type="nucleotide sequence ID" value="NZ_JAEIOT010000011.1"/>
</dbReference>
<evidence type="ECO:0008006" key="4">
    <source>
        <dbReference type="Google" id="ProtNLM"/>
    </source>
</evidence>
<sequence length="221" mass="24318">MILAACQSPPPQPAAGQSGSSTGTPIEQSSEQTPAEERSSATANADGSPIVFDPVDAGKHLPDPCLELSEEVLQKIGFTTDYERFTYGLDDELLGKGISCDLNLIEETEAVVALGFYTDNVTKDYIQEQGLFIRDALDSKVPNAYFYTFSPRDRSRCFIGVHTPRGRLGLVASGPTTWTWEESCSMALDYFDRTYEATDGFAWLKSWPTKDEKETDNDSSL</sequence>